<feature type="domain" description="RNA polymerase sigma factor 70 region 4 type 2" evidence="6">
    <location>
        <begin position="129"/>
        <end position="176"/>
    </location>
</feature>
<dbReference type="PANTHER" id="PTHR43133">
    <property type="entry name" value="RNA POLYMERASE ECF-TYPE SIGMA FACTO"/>
    <property type="match status" value="1"/>
</dbReference>
<dbReference type="SUPFAM" id="SSF88659">
    <property type="entry name" value="Sigma3 and sigma4 domains of RNA polymerase sigma factors"/>
    <property type="match status" value="1"/>
</dbReference>
<dbReference type="NCBIfam" id="TIGR02937">
    <property type="entry name" value="sigma70-ECF"/>
    <property type="match status" value="1"/>
</dbReference>
<dbReference type="InterPro" id="IPR013324">
    <property type="entry name" value="RNA_pol_sigma_r3/r4-like"/>
</dbReference>
<evidence type="ECO:0000256" key="4">
    <source>
        <dbReference type="ARBA" id="ARBA00023163"/>
    </source>
</evidence>
<dbReference type="InterPro" id="IPR036388">
    <property type="entry name" value="WH-like_DNA-bd_sf"/>
</dbReference>
<dbReference type="EMBL" id="JBIPKE010000020">
    <property type="protein sequence ID" value="MFH6985720.1"/>
    <property type="molecule type" value="Genomic_DNA"/>
</dbReference>
<dbReference type="Gene3D" id="1.10.10.10">
    <property type="entry name" value="Winged helix-like DNA-binding domain superfamily/Winged helix DNA-binding domain"/>
    <property type="match status" value="1"/>
</dbReference>
<reference evidence="7 8" key="1">
    <citation type="journal article" date="2013" name="Int. J. Syst. Evol. Microbiol.">
        <title>Marinoscillum luteum sp. nov., isolated from marine sediment.</title>
        <authorList>
            <person name="Cha I.T."/>
            <person name="Park S.J."/>
            <person name="Kim S.J."/>
            <person name="Kim J.G."/>
            <person name="Jung M.Y."/>
            <person name="Shin K.S."/>
            <person name="Kwon K.K."/>
            <person name="Yang S.H."/>
            <person name="Seo Y.S."/>
            <person name="Rhee S.K."/>
        </authorList>
    </citation>
    <scope>NUCLEOTIDE SEQUENCE [LARGE SCALE GENOMIC DNA]</scope>
    <source>
        <strain evidence="7 8">KCTC 23939</strain>
    </source>
</reference>
<dbReference type="InterPro" id="IPR007627">
    <property type="entry name" value="RNA_pol_sigma70_r2"/>
</dbReference>
<comment type="caution">
    <text evidence="7">The sequence shown here is derived from an EMBL/GenBank/DDBJ whole genome shotgun (WGS) entry which is preliminary data.</text>
</comment>
<accession>A0ABW7NDN1</accession>
<dbReference type="NCBIfam" id="TIGR02985">
    <property type="entry name" value="Sig70_bacteroi1"/>
    <property type="match status" value="1"/>
</dbReference>
<proteinExistence type="inferred from homology"/>
<dbReference type="InterPro" id="IPR039425">
    <property type="entry name" value="RNA_pol_sigma-70-like"/>
</dbReference>
<dbReference type="PANTHER" id="PTHR43133:SF46">
    <property type="entry name" value="RNA POLYMERASE SIGMA-70 FACTOR ECF SUBFAMILY"/>
    <property type="match status" value="1"/>
</dbReference>
<comment type="similarity">
    <text evidence="1">Belongs to the sigma-70 factor family. ECF subfamily.</text>
</comment>
<dbReference type="CDD" id="cd06171">
    <property type="entry name" value="Sigma70_r4"/>
    <property type="match status" value="1"/>
</dbReference>
<protein>
    <submittedName>
        <fullName evidence="7">RNA polymerase sigma factor</fullName>
    </submittedName>
</protein>
<organism evidence="7 8">
    <name type="scientific">Marinoscillum luteum</name>
    <dbReference type="NCBI Taxonomy" id="861051"/>
    <lineage>
        <taxon>Bacteria</taxon>
        <taxon>Pseudomonadati</taxon>
        <taxon>Bacteroidota</taxon>
        <taxon>Cytophagia</taxon>
        <taxon>Cytophagales</taxon>
        <taxon>Reichenbachiellaceae</taxon>
        <taxon>Marinoscillum</taxon>
    </lineage>
</organism>
<evidence type="ECO:0000259" key="5">
    <source>
        <dbReference type="Pfam" id="PF04542"/>
    </source>
</evidence>
<keyword evidence="4" id="KW-0804">Transcription</keyword>
<dbReference type="Gene3D" id="1.10.1740.10">
    <property type="match status" value="1"/>
</dbReference>
<feature type="domain" description="RNA polymerase sigma-70 region 2" evidence="5">
    <location>
        <begin position="28"/>
        <end position="95"/>
    </location>
</feature>
<dbReference type="InterPro" id="IPR014327">
    <property type="entry name" value="RNA_pol_sigma70_bacteroid"/>
</dbReference>
<dbReference type="RefSeq" id="WP_395419122.1">
    <property type="nucleotide sequence ID" value="NZ_JBIPKE010000020.1"/>
</dbReference>
<sequence length="198" mass="23094">MAFSVKFGSDSELVTRLRGGDEYAYSKLYEKYASKIYNISRKMGLLHEDAEGVVQDVFMKIWRNRENLDSSLSFNAYIISIVRSIVFKQSRKRARFLAFQHYAITYWPGESNETEEYVIFSDLDELSSKAIDELPTKQKQVFMMKNFEHLTNEEIAERLKLSTRTVENQIYRATKSLREKLIEMKVVAPGVVGLIFML</sequence>
<gene>
    <name evidence="7" type="ORF">ACHKAR_19865</name>
</gene>
<dbReference type="SUPFAM" id="SSF88946">
    <property type="entry name" value="Sigma2 domain of RNA polymerase sigma factors"/>
    <property type="match status" value="1"/>
</dbReference>
<dbReference type="InterPro" id="IPR013325">
    <property type="entry name" value="RNA_pol_sigma_r2"/>
</dbReference>
<evidence type="ECO:0000256" key="2">
    <source>
        <dbReference type="ARBA" id="ARBA00023015"/>
    </source>
</evidence>
<dbReference type="Pfam" id="PF04542">
    <property type="entry name" value="Sigma70_r2"/>
    <property type="match status" value="1"/>
</dbReference>
<evidence type="ECO:0000313" key="8">
    <source>
        <dbReference type="Proteomes" id="UP001610063"/>
    </source>
</evidence>
<dbReference type="Pfam" id="PF08281">
    <property type="entry name" value="Sigma70_r4_2"/>
    <property type="match status" value="1"/>
</dbReference>
<evidence type="ECO:0000256" key="3">
    <source>
        <dbReference type="ARBA" id="ARBA00023082"/>
    </source>
</evidence>
<dbReference type="InterPro" id="IPR014284">
    <property type="entry name" value="RNA_pol_sigma-70_dom"/>
</dbReference>
<keyword evidence="8" id="KW-1185">Reference proteome</keyword>
<keyword evidence="2" id="KW-0805">Transcription regulation</keyword>
<dbReference type="InterPro" id="IPR013249">
    <property type="entry name" value="RNA_pol_sigma70_r4_t2"/>
</dbReference>
<evidence type="ECO:0000313" key="7">
    <source>
        <dbReference type="EMBL" id="MFH6985720.1"/>
    </source>
</evidence>
<evidence type="ECO:0000259" key="6">
    <source>
        <dbReference type="Pfam" id="PF08281"/>
    </source>
</evidence>
<dbReference type="Proteomes" id="UP001610063">
    <property type="component" value="Unassembled WGS sequence"/>
</dbReference>
<name>A0ABW7NDN1_9BACT</name>
<evidence type="ECO:0000256" key="1">
    <source>
        <dbReference type="ARBA" id="ARBA00010641"/>
    </source>
</evidence>
<keyword evidence="3" id="KW-0731">Sigma factor</keyword>